<dbReference type="AlphaFoldDB" id="A0A8H3YDS5"/>
<dbReference type="Proteomes" id="UP000620104">
    <property type="component" value="Unassembled WGS sequence"/>
</dbReference>
<keyword evidence="3" id="KW-1185">Reference proteome</keyword>
<evidence type="ECO:0000313" key="3">
    <source>
        <dbReference type="Proteomes" id="UP000620104"/>
    </source>
</evidence>
<evidence type="ECO:0000313" key="2">
    <source>
        <dbReference type="EMBL" id="GHJ85523.1"/>
    </source>
</evidence>
<comment type="caution">
    <text evidence="2">The sequence shown here is derived from an EMBL/GenBank/DDBJ whole genome shotgun (WGS) entry which is preliminary data.</text>
</comment>
<accession>A0A8H3YDS5</accession>
<evidence type="ECO:0000256" key="1">
    <source>
        <dbReference type="SAM" id="MobiDB-lite"/>
    </source>
</evidence>
<gene>
    <name evidence="2" type="ORF">NliqN6_1925</name>
</gene>
<reference evidence="2" key="1">
    <citation type="submission" date="2020-07" db="EMBL/GenBank/DDBJ databases">
        <title>Draft Genome Sequence of a Deep-Sea Yeast, Naganishia (Cryptococcus) liquefaciens strain N6.</title>
        <authorList>
            <person name="Han Y.W."/>
            <person name="Kajitani R."/>
            <person name="Morimoto H."/>
            <person name="Parhat M."/>
            <person name="Tsubouchi H."/>
            <person name="Bakenova O."/>
            <person name="Ogata M."/>
            <person name="Argunhan B."/>
            <person name="Aoki R."/>
            <person name="Kajiwara S."/>
            <person name="Itoh T."/>
            <person name="Iwasaki H."/>
        </authorList>
    </citation>
    <scope>NUCLEOTIDE SEQUENCE</scope>
    <source>
        <strain evidence="2">N6</strain>
    </source>
</reference>
<protein>
    <submittedName>
        <fullName evidence="2">Uncharacterized protein</fullName>
    </submittedName>
</protein>
<feature type="region of interest" description="Disordered" evidence="1">
    <location>
        <begin position="152"/>
        <end position="172"/>
    </location>
</feature>
<sequence>MTDNKRLELISSVEAAMMTFTRERKDTFHHNLATQFELLSDNEAVVRNVVIKVKSLAELVTAIPVALLTPDVRLQVIGKREKTAKRQASEDIDERIRHAVFDIVGATYTALTAQYIYRALSLTLETQTGDGTELQGLISRAALAATPMEPQFNQAGVRERAKPSRRPLAPPY</sequence>
<proteinExistence type="predicted"/>
<organism evidence="2 3">
    <name type="scientific">Naganishia liquefaciens</name>
    <dbReference type="NCBI Taxonomy" id="104408"/>
    <lineage>
        <taxon>Eukaryota</taxon>
        <taxon>Fungi</taxon>
        <taxon>Dikarya</taxon>
        <taxon>Basidiomycota</taxon>
        <taxon>Agaricomycotina</taxon>
        <taxon>Tremellomycetes</taxon>
        <taxon>Filobasidiales</taxon>
        <taxon>Filobasidiaceae</taxon>
        <taxon>Naganishia</taxon>
    </lineage>
</organism>
<dbReference type="EMBL" id="BLZA01000011">
    <property type="protein sequence ID" value="GHJ85523.1"/>
    <property type="molecule type" value="Genomic_DNA"/>
</dbReference>
<name>A0A8H3YDS5_9TREE</name>